<dbReference type="PANTHER" id="PTHR34223">
    <property type="entry name" value="OS11G0201299 PROTEIN"/>
    <property type="match status" value="1"/>
</dbReference>
<gene>
    <name evidence="1" type="ORF">Tsubulata_008529</name>
</gene>
<accession>A0A9Q0F978</accession>
<name>A0A9Q0F978_9ROSI</name>
<comment type="caution">
    <text evidence="1">The sequence shown here is derived from an EMBL/GenBank/DDBJ whole genome shotgun (WGS) entry which is preliminary data.</text>
</comment>
<dbReference type="AlphaFoldDB" id="A0A9Q0F978"/>
<proteinExistence type="predicted"/>
<dbReference type="EMBL" id="JAKUCV010006623">
    <property type="protein sequence ID" value="KAJ4826580.1"/>
    <property type="molecule type" value="Genomic_DNA"/>
</dbReference>
<organism evidence="1 2">
    <name type="scientific">Turnera subulata</name>
    <dbReference type="NCBI Taxonomy" id="218843"/>
    <lineage>
        <taxon>Eukaryota</taxon>
        <taxon>Viridiplantae</taxon>
        <taxon>Streptophyta</taxon>
        <taxon>Embryophyta</taxon>
        <taxon>Tracheophyta</taxon>
        <taxon>Spermatophyta</taxon>
        <taxon>Magnoliopsida</taxon>
        <taxon>eudicotyledons</taxon>
        <taxon>Gunneridae</taxon>
        <taxon>Pentapetalae</taxon>
        <taxon>rosids</taxon>
        <taxon>fabids</taxon>
        <taxon>Malpighiales</taxon>
        <taxon>Passifloraceae</taxon>
        <taxon>Turnera</taxon>
    </lineage>
</organism>
<feature type="non-terminal residue" evidence="1">
    <location>
        <position position="148"/>
    </location>
</feature>
<protein>
    <recommendedName>
        <fullName evidence="3">FBD domain-containing protein</fullName>
    </recommendedName>
</protein>
<sequence>CPALEHLELRECITAGPLSRLNLGGNRNLKKLVIYSFHNSERRFEISAPYLESLEISGDIHLVAFRALDAKSLVDCCLDFWPSRAEKNLSDKEAQGVPAPLSERTSLSLLLRTSFNKDLRWFTNLLRSSPYLEKLIINVDYTTPSPFL</sequence>
<reference evidence="1" key="2">
    <citation type="journal article" date="2023" name="Plants (Basel)">
        <title>Annotation of the Turnera subulata (Passifloraceae) Draft Genome Reveals the S-Locus Evolved after the Divergence of Turneroideae from Passifloroideae in a Stepwise Manner.</title>
        <authorList>
            <person name="Henning P.M."/>
            <person name="Roalson E.H."/>
            <person name="Mir W."/>
            <person name="McCubbin A.G."/>
            <person name="Shore J.S."/>
        </authorList>
    </citation>
    <scope>NUCLEOTIDE SEQUENCE</scope>
    <source>
        <strain evidence="1">F60SS</strain>
    </source>
</reference>
<evidence type="ECO:0008006" key="3">
    <source>
        <dbReference type="Google" id="ProtNLM"/>
    </source>
</evidence>
<dbReference type="InterPro" id="IPR053197">
    <property type="entry name" value="F-box_SCFL_complex_component"/>
</dbReference>
<dbReference type="OrthoDB" id="1939276at2759"/>
<dbReference type="Proteomes" id="UP001141552">
    <property type="component" value="Unassembled WGS sequence"/>
</dbReference>
<evidence type="ECO:0000313" key="1">
    <source>
        <dbReference type="EMBL" id="KAJ4826580.1"/>
    </source>
</evidence>
<evidence type="ECO:0000313" key="2">
    <source>
        <dbReference type="Proteomes" id="UP001141552"/>
    </source>
</evidence>
<dbReference type="PANTHER" id="PTHR34223:SF51">
    <property type="entry name" value="OS06G0556300 PROTEIN"/>
    <property type="match status" value="1"/>
</dbReference>
<keyword evidence="2" id="KW-1185">Reference proteome</keyword>
<reference evidence="1" key="1">
    <citation type="submission" date="2022-02" db="EMBL/GenBank/DDBJ databases">
        <authorList>
            <person name="Henning P.M."/>
            <person name="McCubbin A.G."/>
            <person name="Shore J.S."/>
        </authorList>
    </citation>
    <scope>NUCLEOTIDE SEQUENCE</scope>
    <source>
        <strain evidence="1">F60SS</strain>
        <tissue evidence="1">Leaves</tissue>
    </source>
</reference>